<dbReference type="AlphaFoldDB" id="A0A382KXH8"/>
<dbReference type="EMBL" id="UINC01082981">
    <property type="protein sequence ID" value="SVC28245.1"/>
    <property type="molecule type" value="Genomic_DNA"/>
</dbReference>
<accession>A0A382KXH8</accession>
<dbReference type="Gene3D" id="2.40.160.60">
    <property type="entry name" value="Outer membrane protein transport protein (OMPP1/FadL/TodX)"/>
    <property type="match status" value="1"/>
</dbReference>
<reference evidence="1" key="1">
    <citation type="submission" date="2018-05" db="EMBL/GenBank/DDBJ databases">
        <authorList>
            <person name="Lanie J.A."/>
            <person name="Ng W.-L."/>
            <person name="Kazmierczak K.M."/>
            <person name="Andrzejewski T.M."/>
            <person name="Davidsen T.M."/>
            <person name="Wayne K.J."/>
            <person name="Tettelin H."/>
            <person name="Glass J.I."/>
            <person name="Rusch D."/>
            <person name="Podicherti R."/>
            <person name="Tsui H.-C.T."/>
            <person name="Winkler M.E."/>
        </authorList>
    </citation>
    <scope>NUCLEOTIDE SEQUENCE</scope>
</reference>
<gene>
    <name evidence="1" type="ORF">METZ01_LOCUS281099</name>
</gene>
<feature type="non-terminal residue" evidence="1">
    <location>
        <position position="63"/>
    </location>
</feature>
<evidence type="ECO:0000313" key="1">
    <source>
        <dbReference type="EMBL" id="SVC28245.1"/>
    </source>
</evidence>
<name>A0A382KXH8_9ZZZZ</name>
<proteinExistence type="predicted"/>
<protein>
    <submittedName>
        <fullName evidence="1">Uncharacterized protein</fullName>
    </submittedName>
</protein>
<sequence length="63" mass="6633">MHKYFYSFLLTASFAQVSDFAYTGAEAAAMAGAVVSEEGNGWSIFHNPAGITEIDGIHFTAGG</sequence>
<organism evidence="1">
    <name type="scientific">marine metagenome</name>
    <dbReference type="NCBI Taxonomy" id="408172"/>
    <lineage>
        <taxon>unclassified sequences</taxon>
        <taxon>metagenomes</taxon>
        <taxon>ecological metagenomes</taxon>
    </lineage>
</organism>